<accession>A0AAV4G349</accession>
<dbReference type="InterPro" id="IPR002109">
    <property type="entry name" value="Glutaredoxin"/>
</dbReference>
<evidence type="ECO:0000259" key="8">
    <source>
        <dbReference type="Pfam" id="PF00462"/>
    </source>
</evidence>
<dbReference type="Proteomes" id="UP000762676">
    <property type="component" value="Unassembled WGS sequence"/>
</dbReference>
<dbReference type="PANTHER" id="PTHR10293">
    <property type="entry name" value="GLUTAREDOXIN FAMILY MEMBER"/>
    <property type="match status" value="1"/>
</dbReference>
<evidence type="ECO:0000313" key="9">
    <source>
        <dbReference type="EMBL" id="GFR80107.1"/>
    </source>
</evidence>
<protein>
    <recommendedName>
        <fullName evidence="6">Glutaredoxin-related protein 5, mitochondrial</fullName>
    </recommendedName>
    <alternativeName>
        <fullName evidence="7">Monothiol glutaredoxin-5</fullName>
    </alternativeName>
</protein>
<dbReference type="NCBIfam" id="TIGR00365">
    <property type="entry name" value="Grx4 family monothiol glutaredoxin"/>
    <property type="match status" value="1"/>
</dbReference>
<keyword evidence="1" id="KW-0001">2Fe-2S</keyword>
<keyword evidence="2" id="KW-0479">Metal-binding</keyword>
<keyword evidence="5" id="KW-0676">Redox-active center</keyword>
<keyword evidence="10" id="KW-1185">Reference proteome</keyword>
<dbReference type="Gene3D" id="3.40.30.10">
    <property type="entry name" value="Glutaredoxin"/>
    <property type="match status" value="1"/>
</dbReference>
<dbReference type="InterPro" id="IPR036249">
    <property type="entry name" value="Thioredoxin-like_sf"/>
</dbReference>
<feature type="domain" description="Glutaredoxin" evidence="8">
    <location>
        <begin position="44"/>
        <end position="108"/>
    </location>
</feature>
<organism evidence="9 10">
    <name type="scientific">Elysia marginata</name>
    <dbReference type="NCBI Taxonomy" id="1093978"/>
    <lineage>
        <taxon>Eukaryota</taxon>
        <taxon>Metazoa</taxon>
        <taxon>Spiralia</taxon>
        <taxon>Lophotrochozoa</taxon>
        <taxon>Mollusca</taxon>
        <taxon>Gastropoda</taxon>
        <taxon>Heterobranchia</taxon>
        <taxon>Euthyneura</taxon>
        <taxon>Panpulmonata</taxon>
        <taxon>Sacoglossa</taxon>
        <taxon>Placobranchoidea</taxon>
        <taxon>Plakobranchidae</taxon>
        <taxon>Elysia</taxon>
    </lineage>
</organism>
<evidence type="ECO:0000256" key="2">
    <source>
        <dbReference type="ARBA" id="ARBA00022723"/>
    </source>
</evidence>
<evidence type="ECO:0000256" key="4">
    <source>
        <dbReference type="ARBA" id="ARBA00023014"/>
    </source>
</evidence>
<dbReference type="FunFam" id="3.40.30.10:FF:000005">
    <property type="entry name" value="Glutaredoxin 5"/>
    <property type="match status" value="1"/>
</dbReference>
<dbReference type="InterPro" id="IPR033658">
    <property type="entry name" value="GRX_PICOT-like"/>
</dbReference>
<evidence type="ECO:0000256" key="6">
    <source>
        <dbReference type="ARBA" id="ARBA00067456"/>
    </source>
</evidence>
<name>A0AAV4G349_9GAST</name>
<evidence type="ECO:0000313" key="10">
    <source>
        <dbReference type="Proteomes" id="UP000762676"/>
    </source>
</evidence>
<proteinExistence type="predicted"/>
<dbReference type="EMBL" id="BMAT01001122">
    <property type="protein sequence ID" value="GFR80107.1"/>
    <property type="molecule type" value="Genomic_DNA"/>
</dbReference>
<reference evidence="9 10" key="1">
    <citation type="journal article" date="2021" name="Elife">
        <title>Chloroplast acquisition without the gene transfer in kleptoplastic sea slugs, Plakobranchus ocellatus.</title>
        <authorList>
            <person name="Maeda T."/>
            <person name="Takahashi S."/>
            <person name="Yoshida T."/>
            <person name="Shimamura S."/>
            <person name="Takaki Y."/>
            <person name="Nagai Y."/>
            <person name="Toyoda A."/>
            <person name="Suzuki Y."/>
            <person name="Arimoto A."/>
            <person name="Ishii H."/>
            <person name="Satoh N."/>
            <person name="Nishiyama T."/>
            <person name="Hasebe M."/>
            <person name="Maruyama T."/>
            <person name="Minagawa J."/>
            <person name="Obokata J."/>
            <person name="Shigenobu S."/>
        </authorList>
    </citation>
    <scope>NUCLEOTIDE SEQUENCE [LARGE SCALE GENOMIC DNA]</scope>
</reference>
<keyword evidence="3" id="KW-0408">Iron</keyword>
<evidence type="ECO:0000256" key="1">
    <source>
        <dbReference type="ARBA" id="ARBA00022714"/>
    </source>
</evidence>
<dbReference type="AlphaFoldDB" id="A0AAV4G349"/>
<dbReference type="GO" id="GO:0051537">
    <property type="term" value="F:2 iron, 2 sulfur cluster binding"/>
    <property type="evidence" value="ECO:0007669"/>
    <property type="project" value="UniProtKB-KW"/>
</dbReference>
<dbReference type="InterPro" id="IPR004480">
    <property type="entry name" value="Monothiol_GRX-rel"/>
</dbReference>
<evidence type="ECO:0000256" key="3">
    <source>
        <dbReference type="ARBA" id="ARBA00023004"/>
    </source>
</evidence>
<evidence type="ECO:0000256" key="7">
    <source>
        <dbReference type="ARBA" id="ARBA00076083"/>
    </source>
</evidence>
<comment type="caution">
    <text evidence="9">The sequence shown here is derived from an EMBL/GenBank/DDBJ whole genome shotgun (WGS) entry which is preliminary data.</text>
</comment>
<gene>
    <name evidence="9" type="ORF">ElyMa_000572800</name>
</gene>
<dbReference type="PANTHER" id="PTHR10293:SF16">
    <property type="entry name" value="GLUTAREDOXIN-RELATED PROTEIN 5, MITOCHONDRIAL"/>
    <property type="match status" value="1"/>
</dbReference>
<dbReference type="SUPFAM" id="SSF52833">
    <property type="entry name" value="Thioredoxin-like"/>
    <property type="match status" value="1"/>
</dbReference>
<dbReference type="GO" id="GO:0005759">
    <property type="term" value="C:mitochondrial matrix"/>
    <property type="evidence" value="ECO:0007669"/>
    <property type="project" value="TreeGrafter"/>
</dbReference>
<dbReference type="Pfam" id="PF00462">
    <property type="entry name" value="Glutaredoxin"/>
    <property type="match status" value="1"/>
</dbReference>
<evidence type="ECO:0000256" key="5">
    <source>
        <dbReference type="ARBA" id="ARBA00023284"/>
    </source>
</evidence>
<dbReference type="GO" id="GO:0046872">
    <property type="term" value="F:metal ion binding"/>
    <property type="evidence" value="ECO:0007669"/>
    <property type="project" value="UniProtKB-KW"/>
</dbReference>
<dbReference type="CDD" id="cd03028">
    <property type="entry name" value="GRX_PICOT_like"/>
    <property type="match status" value="1"/>
</dbReference>
<dbReference type="PROSITE" id="PS51354">
    <property type="entry name" value="GLUTAREDOXIN_2"/>
    <property type="match status" value="1"/>
</dbReference>
<sequence length="141" mass="15838">MNVLLRKCSLSTLVSQPSKSTFLRCLAQMSSKVNFDELVKDKPIVVFMKGTPKAPRCGFSNAVCQILEFHGIKSFDSYDVLSNEDIRQGVKEYTNWPTIPQVFFNGEFLGGCDIMLEMHKSGELIEELKKIGIRSALLDKA</sequence>
<keyword evidence="4" id="KW-0411">Iron-sulfur</keyword>